<protein>
    <submittedName>
        <fullName evidence="2">DUF3560 domain-containing protein</fullName>
    </submittedName>
</protein>
<sequence>MNDYEEKKQARIDRYRERAEKARARSSQLSHESVSMLEHIPPGQPILADHHSARGHRKLLERSDRKMEQSIAASEKADYYEHKARAAENNTAISSDDPAALEKLQAKLSKLQENQAFMKKVNAYYRKHQTCRGCEGVSSELAAKLDNGMADAYSWETAPYPAFALSNNNQEIHRIQERIKQLERNRDIGFQGWEFEGGHVEANTDLNRLQIFFDDIPPAETRQELKGRGFRWARSEGAWQRQLTRDAIYAASRIPAICPKDGTDPRKLQPKAKSKDAPER</sequence>
<feature type="region of interest" description="Disordered" evidence="1">
    <location>
        <begin position="1"/>
        <end position="34"/>
    </location>
</feature>
<dbReference type="AlphaFoldDB" id="A0A174NRT4"/>
<dbReference type="InterPro" id="IPR021944">
    <property type="entry name" value="DUF3560"/>
</dbReference>
<comment type="caution">
    <text evidence="2">The sequence shown here is derived from an EMBL/GenBank/DDBJ whole genome shotgun (WGS) entry which is preliminary data.</text>
</comment>
<feature type="region of interest" description="Disordered" evidence="1">
    <location>
        <begin position="259"/>
        <end position="280"/>
    </location>
</feature>
<evidence type="ECO:0000256" key="1">
    <source>
        <dbReference type="SAM" id="MobiDB-lite"/>
    </source>
</evidence>
<evidence type="ECO:0000313" key="2">
    <source>
        <dbReference type="EMBL" id="MSB20437.1"/>
    </source>
</evidence>
<name>A0A174NRT4_FLAPL</name>
<proteinExistence type="predicted"/>
<feature type="compositionally biased region" description="Basic and acidic residues" evidence="1">
    <location>
        <begin position="261"/>
        <end position="280"/>
    </location>
</feature>
<dbReference type="Pfam" id="PF12083">
    <property type="entry name" value="DUF3560"/>
    <property type="match status" value="1"/>
</dbReference>
<reference evidence="2 3" key="1">
    <citation type="journal article" date="2019" name="Nat. Med.">
        <title>A library of human gut bacterial isolates paired with longitudinal multiomics data enables mechanistic microbiome research.</title>
        <authorList>
            <person name="Poyet M."/>
            <person name="Groussin M."/>
            <person name="Gibbons S.M."/>
            <person name="Avila-Pacheco J."/>
            <person name="Jiang X."/>
            <person name="Kearney S.M."/>
            <person name="Perrotta A.R."/>
            <person name="Berdy B."/>
            <person name="Zhao S."/>
            <person name="Lieberman T.D."/>
            <person name="Swanson P.K."/>
            <person name="Smith M."/>
            <person name="Roesemann S."/>
            <person name="Alexander J.E."/>
            <person name="Rich S.A."/>
            <person name="Livny J."/>
            <person name="Vlamakis H."/>
            <person name="Clish C."/>
            <person name="Bullock K."/>
            <person name="Deik A."/>
            <person name="Scott J."/>
            <person name="Pierce K.A."/>
            <person name="Xavier R.J."/>
            <person name="Alm E.J."/>
        </authorList>
    </citation>
    <scope>NUCLEOTIDE SEQUENCE [LARGE SCALE GENOMIC DNA]</scope>
    <source>
        <strain evidence="2 3">BIOML-A2</strain>
    </source>
</reference>
<dbReference type="RefSeq" id="WP_055270285.1">
    <property type="nucleotide sequence ID" value="NZ_JADMVA010000015.1"/>
</dbReference>
<feature type="compositionally biased region" description="Basic and acidic residues" evidence="1">
    <location>
        <begin position="1"/>
        <end position="23"/>
    </location>
</feature>
<organism evidence="2 3">
    <name type="scientific">Flavonifractor plautii</name>
    <name type="common">Fusobacterium plautii</name>
    <dbReference type="NCBI Taxonomy" id="292800"/>
    <lineage>
        <taxon>Bacteria</taxon>
        <taxon>Bacillati</taxon>
        <taxon>Bacillota</taxon>
        <taxon>Clostridia</taxon>
        <taxon>Eubacteriales</taxon>
        <taxon>Oscillospiraceae</taxon>
        <taxon>Flavonifractor</taxon>
    </lineage>
</organism>
<accession>A0A174NRT4</accession>
<dbReference type="Proteomes" id="UP000434475">
    <property type="component" value="Unassembled WGS sequence"/>
</dbReference>
<evidence type="ECO:0000313" key="3">
    <source>
        <dbReference type="Proteomes" id="UP000434475"/>
    </source>
</evidence>
<gene>
    <name evidence="2" type="ORF">GKE97_13030</name>
</gene>
<dbReference type="EMBL" id="WKPR01000012">
    <property type="protein sequence ID" value="MSB20437.1"/>
    <property type="molecule type" value="Genomic_DNA"/>
</dbReference>